<dbReference type="InterPro" id="IPR018980">
    <property type="entry name" value="FERM_PH-like_C"/>
</dbReference>
<feature type="compositionally biased region" description="Basic and acidic residues" evidence="7">
    <location>
        <begin position="660"/>
        <end position="670"/>
    </location>
</feature>
<feature type="region of interest" description="Disordered" evidence="7">
    <location>
        <begin position="381"/>
        <end position="405"/>
    </location>
</feature>
<feature type="compositionally biased region" description="Pro residues" evidence="7">
    <location>
        <begin position="2825"/>
        <end position="2834"/>
    </location>
</feature>
<feature type="compositionally biased region" description="Basic and acidic residues" evidence="7">
    <location>
        <begin position="2612"/>
        <end position="2625"/>
    </location>
</feature>
<proteinExistence type="predicted"/>
<dbReference type="SMART" id="SM01195">
    <property type="entry name" value="FA"/>
    <property type="match status" value="1"/>
</dbReference>
<feature type="region of interest" description="Disordered" evidence="7">
    <location>
        <begin position="2857"/>
        <end position="2880"/>
    </location>
</feature>
<keyword evidence="5" id="KW-0965">Cell junction</keyword>
<name>A0A9B7HZW0_BOMTE</name>
<feature type="region of interest" description="Disordered" evidence="7">
    <location>
        <begin position="1538"/>
        <end position="1557"/>
    </location>
</feature>
<keyword evidence="4" id="KW-0677">Repeat</keyword>
<feature type="compositionally biased region" description="Basic and acidic residues" evidence="7">
    <location>
        <begin position="1580"/>
        <end position="1606"/>
    </location>
</feature>
<feature type="region of interest" description="Disordered" evidence="7">
    <location>
        <begin position="466"/>
        <end position="670"/>
    </location>
</feature>
<dbReference type="CDD" id="cd13193">
    <property type="entry name" value="FERM_C_FARP1-like"/>
    <property type="match status" value="1"/>
</dbReference>
<feature type="region of interest" description="Disordered" evidence="7">
    <location>
        <begin position="983"/>
        <end position="1161"/>
    </location>
</feature>
<feature type="region of interest" description="Disordered" evidence="7">
    <location>
        <begin position="2106"/>
        <end position="2209"/>
    </location>
</feature>
<evidence type="ECO:0000256" key="3">
    <source>
        <dbReference type="ARBA" id="ARBA00022658"/>
    </source>
</evidence>
<feature type="region of interest" description="Disordered" evidence="7">
    <location>
        <begin position="1186"/>
        <end position="1230"/>
    </location>
</feature>
<evidence type="ECO:0000256" key="5">
    <source>
        <dbReference type="ARBA" id="ARBA00022949"/>
    </source>
</evidence>
<feature type="compositionally biased region" description="Basic and acidic residues" evidence="7">
    <location>
        <begin position="3053"/>
        <end position="3063"/>
    </location>
</feature>
<feature type="region of interest" description="Disordered" evidence="7">
    <location>
        <begin position="2726"/>
        <end position="2836"/>
    </location>
</feature>
<feature type="compositionally biased region" description="Polar residues" evidence="7">
    <location>
        <begin position="2655"/>
        <end position="2664"/>
    </location>
</feature>
<feature type="region of interest" description="Disordered" evidence="7">
    <location>
        <begin position="2913"/>
        <end position="2938"/>
    </location>
</feature>
<dbReference type="PRINTS" id="PR00661">
    <property type="entry name" value="ERMFAMILY"/>
</dbReference>
<feature type="compositionally biased region" description="Basic and acidic residues" evidence="7">
    <location>
        <begin position="1976"/>
        <end position="2007"/>
    </location>
</feature>
<dbReference type="SUPFAM" id="SSF47031">
    <property type="entry name" value="Second domain of FERM"/>
    <property type="match status" value="1"/>
</dbReference>
<feature type="compositionally biased region" description="Basic and acidic residues" evidence="7">
    <location>
        <begin position="2565"/>
        <end position="2581"/>
    </location>
</feature>
<keyword evidence="9" id="KW-1185">Reference proteome</keyword>
<dbReference type="GO" id="GO:0008092">
    <property type="term" value="F:cytoskeletal protein binding"/>
    <property type="evidence" value="ECO:0007669"/>
    <property type="project" value="InterPro"/>
</dbReference>
<evidence type="ECO:0000256" key="2">
    <source>
        <dbReference type="ARBA" id="ARBA00022025"/>
    </source>
</evidence>
<dbReference type="InterPro" id="IPR051835">
    <property type="entry name" value="RAC1-GEF"/>
</dbReference>
<dbReference type="Gene3D" id="3.10.20.90">
    <property type="entry name" value="Phosphatidylinositol 3-kinase Catalytic Subunit, Chain A, domain 1"/>
    <property type="match status" value="1"/>
</dbReference>
<dbReference type="GO" id="GO:0016028">
    <property type="term" value="C:rhabdomere"/>
    <property type="evidence" value="ECO:0007669"/>
    <property type="project" value="UniProtKB-SubCell"/>
</dbReference>
<dbReference type="Proteomes" id="UP000835206">
    <property type="component" value="Chromosome 11"/>
</dbReference>
<feature type="compositionally biased region" description="Low complexity" evidence="7">
    <location>
        <begin position="597"/>
        <end position="610"/>
    </location>
</feature>
<feature type="region of interest" description="Disordered" evidence="7">
    <location>
        <begin position="863"/>
        <end position="897"/>
    </location>
</feature>
<feature type="compositionally biased region" description="Basic and acidic residues" evidence="7">
    <location>
        <begin position="1653"/>
        <end position="1698"/>
    </location>
</feature>
<feature type="compositionally biased region" description="Polar residues" evidence="7">
    <location>
        <begin position="575"/>
        <end position="584"/>
    </location>
</feature>
<feature type="compositionally biased region" description="Polar residues" evidence="7">
    <location>
        <begin position="2913"/>
        <end position="2922"/>
    </location>
</feature>
<feature type="region of interest" description="Disordered" evidence="7">
    <location>
        <begin position="1813"/>
        <end position="1882"/>
    </location>
</feature>
<feature type="domain" description="FERM" evidence="8">
    <location>
        <begin position="45"/>
        <end position="329"/>
    </location>
</feature>
<feature type="compositionally biased region" description="Basic and acidic residues" evidence="7">
    <location>
        <begin position="1069"/>
        <end position="1079"/>
    </location>
</feature>
<feature type="region of interest" description="Disordered" evidence="7">
    <location>
        <begin position="1"/>
        <end position="40"/>
    </location>
</feature>
<feature type="compositionally biased region" description="Polar residues" evidence="7">
    <location>
        <begin position="3295"/>
        <end position="3327"/>
    </location>
</feature>
<feature type="compositionally biased region" description="Basic and acidic residues" evidence="7">
    <location>
        <begin position="2734"/>
        <end position="2744"/>
    </location>
</feature>
<dbReference type="InterPro" id="IPR019747">
    <property type="entry name" value="FERM_CS"/>
</dbReference>
<evidence type="ECO:0000313" key="9">
    <source>
        <dbReference type="Proteomes" id="UP000835206"/>
    </source>
</evidence>
<dbReference type="GO" id="GO:0030182">
    <property type="term" value="P:neuron differentiation"/>
    <property type="evidence" value="ECO:0007669"/>
    <property type="project" value="UniProtKB-ARBA"/>
</dbReference>
<dbReference type="SUPFAM" id="SSF50729">
    <property type="entry name" value="PH domain-like"/>
    <property type="match status" value="1"/>
</dbReference>
<dbReference type="Pfam" id="PF09379">
    <property type="entry name" value="FERM_N"/>
    <property type="match status" value="1"/>
</dbReference>
<feature type="region of interest" description="Disordered" evidence="7">
    <location>
        <begin position="2033"/>
        <end position="2078"/>
    </location>
</feature>
<feature type="region of interest" description="Disordered" evidence="7">
    <location>
        <begin position="3371"/>
        <end position="3427"/>
    </location>
</feature>
<evidence type="ECO:0000256" key="6">
    <source>
        <dbReference type="ARBA" id="ARBA00043944"/>
    </source>
</evidence>
<dbReference type="FunFam" id="2.30.29.30:FF:000002">
    <property type="entry name" value="Band 4.1-like protein 5 isoform 1"/>
    <property type="match status" value="1"/>
</dbReference>
<feature type="compositionally biased region" description="Basic and acidic residues" evidence="7">
    <location>
        <begin position="885"/>
        <end position="897"/>
    </location>
</feature>
<accession>A0A9B7HZW0</accession>
<dbReference type="FunFam" id="3.10.20.90:FF:000040">
    <property type="entry name" value="FERM, RhoGEF and pleckstrin domain-containing protein"/>
    <property type="match status" value="1"/>
</dbReference>
<evidence type="ECO:0000256" key="1">
    <source>
        <dbReference type="ARBA" id="ARBA00004536"/>
    </source>
</evidence>
<feature type="region of interest" description="Disordered" evidence="7">
    <location>
        <begin position="2415"/>
        <end position="2693"/>
    </location>
</feature>
<feature type="compositionally biased region" description="Basic and acidic residues" evidence="7">
    <location>
        <begin position="2868"/>
        <end position="2880"/>
    </location>
</feature>
<dbReference type="GO" id="GO:0005085">
    <property type="term" value="F:guanyl-nucleotide exchange factor activity"/>
    <property type="evidence" value="ECO:0007669"/>
    <property type="project" value="UniProtKB-KW"/>
</dbReference>
<feature type="compositionally biased region" description="Low complexity" evidence="7">
    <location>
        <begin position="1456"/>
        <end position="1467"/>
    </location>
</feature>
<dbReference type="SUPFAM" id="SSF54236">
    <property type="entry name" value="Ubiquitin-like"/>
    <property type="match status" value="1"/>
</dbReference>
<feature type="region of interest" description="Disordered" evidence="7">
    <location>
        <begin position="1653"/>
        <end position="1727"/>
    </location>
</feature>
<protein>
    <recommendedName>
        <fullName evidence="2">Moesin/ezrin/radixin homolog 1</fullName>
    </recommendedName>
</protein>
<feature type="compositionally biased region" description="Low complexity" evidence="7">
    <location>
        <begin position="1964"/>
        <end position="1975"/>
    </location>
</feature>
<feature type="compositionally biased region" description="Basic and acidic residues" evidence="7">
    <location>
        <begin position="3414"/>
        <end position="3427"/>
    </location>
</feature>
<feature type="region of interest" description="Disordered" evidence="7">
    <location>
        <begin position="2980"/>
        <end position="3093"/>
    </location>
</feature>
<dbReference type="Pfam" id="PF09380">
    <property type="entry name" value="FERM_C"/>
    <property type="match status" value="1"/>
</dbReference>
<dbReference type="PRINTS" id="PR00935">
    <property type="entry name" value="BAND41"/>
</dbReference>
<feature type="compositionally biased region" description="Low complexity" evidence="7">
    <location>
        <begin position="3282"/>
        <end position="3294"/>
    </location>
</feature>
<dbReference type="CDD" id="cd17098">
    <property type="entry name" value="FERM_F1_FARP1_like"/>
    <property type="match status" value="1"/>
</dbReference>
<feature type="compositionally biased region" description="Basic and acidic residues" evidence="7">
    <location>
        <begin position="3233"/>
        <end position="3266"/>
    </location>
</feature>
<dbReference type="PROSITE" id="PS50057">
    <property type="entry name" value="FERM_3"/>
    <property type="match status" value="1"/>
</dbReference>
<feature type="compositionally biased region" description="Basic and acidic residues" evidence="7">
    <location>
        <begin position="2506"/>
        <end position="2516"/>
    </location>
</feature>
<dbReference type="GO" id="GO:0005912">
    <property type="term" value="C:adherens junction"/>
    <property type="evidence" value="ECO:0007669"/>
    <property type="project" value="UniProtKB-SubCell"/>
</dbReference>
<feature type="compositionally biased region" description="Basic and acidic residues" evidence="7">
    <location>
        <begin position="1838"/>
        <end position="1869"/>
    </location>
</feature>
<feature type="region of interest" description="Disordered" evidence="7">
    <location>
        <begin position="1396"/>
        <end position="1483"/>
    </location>
</feature>
<gene>
    <name evidence="10" type="primary">LOC100648719</name>
</gene>
<reference evidence="10" key="1">
    <citation type="submission" date="2025-08" db="UniProtKB">
        <authorList>
            <consortium name="RefSeq"/>
        </authorList>
    </citation>
    <scope>IDENTIFICATION</scope>
</reference>
<feature type="compositionally biased region" description="Gly residues" evidence="7">
    <location>
        <begin position="863"/>
        <end position="884"/>
    </location>
</feature>
<dbReference type="CDD" id="cd14473">
    <property type="entry name" value="FERM_B-lobe"/>
    <property type="match status" value="1"/>
</dbReference>
<feature type="compositionally biased region" description="Acidic residues" evidence="7">
    <location>
        <begin position="3391"/>
        <end position="3413"/>
    </location>
</feature>
<feature type="compositionally biased region" description="Low complexity" evidence="7">
    <location>
        <begin position="1"/>
        <end position="22"/>
    </location>
</feature>
<dbReference type="Gene3D" id="2.30.29.30">
    <property type="entry name" value="Pleckstrin-homology domain (PH domain)/Phosphotyrosine-binding domain (PTB)"/>
    <property type="match status" value="1"/>
</dbReference>
<feature type="compositionally biased region" description="Basic and acidic residues" evidence="7">
    <location>
        <begin position="1708"/>
        <end position="1727"/>
    </location>
</feature>
<feature type="compositionally biased region" description="Basic and acidic residues" evidence="7">
    <location>
        <begin position="983"/>
        <end position="1000"/>
    </location>
</feature>
<feature type="region of interest" description="Disordered" evidence="7">
    <location>
        <begin position="1277"/>
        <end position="1298"/>
    </location>
</feature>
<feature type="compositionally biased region" description="Basic and acidic residues" evidence="7">
    <location>
        <begin position="611"/>
        <end position="642"/>
    </location>
</feature>
<feature type="compositionally biased region" description="Basic and acidic residues" evidence="7">
    <location>
        <begin position="535"/>
        <end position="548"/>
    </location>
</feature>
<feature type="compositionally biased region" description="Polar residues" evidence="7">
    <location>
        <begin position="2758"/>
        <end position="2778"/>
    </location>
</feature>
<dbReference type="InterPro" id="IPR019748">
    <property type="entry name" value="FERM_central"/>
</dbReference>
<feature type="compositionally biased region" description="Low complexity" evidence="7">
    <location>
        <begin position="2928"/>
        <end position="2938"/>
    </location>
</feature>
<dbReference type="GO" id="GO:0071944">
    <property type="term" value="C:cell periphery"/>
    <property type="evidence" value="ECO:0007669"/>
    <property type="project" value="UniProtKB-ARBA"/>
</dbReference>
<dbReference type="InterPro" id="IPR014352">
    <property type="entry name" value="FERM/acyl-CoA-bd_prot_sf"/>
</dbReference>
<dbReference type="InterPro" id="IPR018979">
    <property type="entry name" value="FERM_N"/>
</dbReference>
<dbReference type="InterPro" id="IPR000299">
    <property type="entry name" value="FERM_domain"/>
</dbReference>
<dbReference type="Gene3D" id="1.20.80.10">
    <property type="match status" value="1"/>
</dbReference>
<feature type="compositionally biased region" description="Basic and acidic residues" evidence="7">
    <location>
        <begin position="3081"/>
        <end position="3093"/>
    </location>
</feature>
<feature type="compositionally biased region" description="Basic and acidic residues" evidence="7">
    <location>
        <begin position="1007"/>
        <end position="1016"/>
    </location>
</feature>
<feature type="region of interest" description="Disordered" evidence="7">
    <location>
        <begin position="1580"/>
        <end position="1638"/>
    </location>
</feature>
<evidence type="ECO:0000259" key="8">
    <source>
        <dbReference type="PROSITE" id="PS50057"/>
    </source>
</evidence>
<dbReference type="GO" id="GO:0009887">
    <property type="term" value="P:animal organ morphogenesis"/>
    <property type="evidence" value="ECO:0007669"/>
    <property type="project" value="UniProtKB-ARBA"/>
</dbReference>
<keyword evidence="3" id="KW-0344">Guanine-nucleotide releasing factor</keyword>
<dbReference type="InterPro" id="IPR029071">
    <property type="entry name" value="Ubiquitin-like_domsf"/>
</dbReference>
<feature type="compositionally biased region" description="Basic and acidic residues" evidence="7">
    <location>
        <begin position="2539"/>
        <end position="2555"/>
    </location>
</feature>
<feature type="region of interest" description="Disordered" evidence="7">
    <location>
        <begin position="931"/>
        <end position="969"/>
    </location>
</feature>
<evidence type="ECO:0000256" key="7">
    <source>
        <dbReference type="SAM" id="MobiDB-lite"/>
    </source>
</evidence>
<feature type="compositionally biased region" description="Polar residues" evidence="7">
    <location>
        <begin position="2115"/>
        <end position="2124"/>
    </location>
</feature>
<organism evidence="9 10">
    <name type="scientific">Bombus terrestris</name>
    <name type="common">Buff-tailed bumblebee</name>
    <name type="synonym">Apis terrestris</name>
    <dbReference type="NCBI Taxonomy" id="30195"/>
    <lineage>
        <taxon>Eukaryota</taxon>
        <taxon>Metazoa</taxon>
        <taxon>Ecdysozoa</taxon>
        <taxon>Arthropoda</taxon>
        <taxon>Hexapoda</taxon>
        <taxon>Insecta</taxon>
        <taxon>Pterygota</taxon>
        <taxon>Neoptera</taxon>
        <taxon>Endopterygota</taxon>
        <taxon>Hymenoptera</taxon>
        <taxon>Apocrita</taxon>
        <taxon>Aculeata</taxon>
        <taxon>Apoidea</taxon>
        <taxon>Anthophila</taxon>
        <taxon>Apidae</taxon>
        <taxon>Bombus</taxon>
        <taxon>Bombus</taxon>
    </lineage>
</organism>
<feature type="compositionally biased region" description="Low complexity" evidence="7">
    <location>
        <begin position="2992"/>
        <end position="3003"/>
    </location>
</feature>
<feature type="region of interest" description="Disordered" evidence="7">
    <location>
        <begin position="2363"/>
        <end position="2386"/>
    </location>
</feature>
<evidence type="ECO:0000313" key="10">
    <source>
        <dbReference type="RefSeq" id="XP_020721278.2"/>
    </source>
</evidence>
<comment type="subcellular location">
    <subcellularLocation>
        <location evidence="1">Cell junction</location>
        <location evidence="1">Adherens junction</location>
    </subcellularLocation>
    <subcellularLocation>
        <location evidence="6">Cell projection</location>
        <location evidence="6">Rhabdomere</location>
    </subcellularLocation>
</comment>
<dbReference type="OrthoDB" id="9990815at2759"/>
<feature type="compositionally biased region" description="Low complexity" evidence="7">
    <location>
        <begin position="1544"/>
        <end position="1557"/>
    </location>
</feature>
<dbReference type="InterPro" id="IPR000798">
    <property type="entry name" value="Ez/rad/moesin-like"/>
</dbReference>
<feature type="compositionally biased region" description="Basic and acidic residues" evidence="7">
    <location>
        <begin position="2033"/>
        <end position="2073"/>
    </location>
</feature>
<feature type="compositionally biased region" description="Polar residues" evidence="7">
    <location>
        <begin position="466"/>
        <end position="477"/>
    </location>
</feature>
<feature type="compositionally biased region" description="Basic and acidic residues" evidence="7">
    <location>
        <begin position="1027"/>
        <end position="1054"/>
    </location>
</feature>
<feature type="region of interest" description="Disordered" evidence="7">
    <location>
        <begin position="3233"/>
        <end position="3346"/>
    </location>
</feature>
<dbReference type="PROSITE" id="PS00660">
    <property type="entry name" value="FERM_1"/>
    <property type="match status" value="1"/>
</dbReference>
<sequence length="3427" mass="383880">MNDIESISMKGSGGSKMPHSHSTPAGVDGGSRTPPTTPRKAGKMLAVRVQMLDDTITMFQVQAKALGRVLFDQVCKQLHLLEADYFGLEYQEPNGTKYWLDLEKPVCRQVGLSLIDPILRFCVKFYTPDPAQLEEEFTRYLFCLQIKRDLAQGLLQCNDNTAALMASYIVQAECGDYVIEDYPDHTYLSTYKFVPHQDQELERRIMENHKKHAGQSPAEADLNLLETARRCELYGMKMHPAKDHEGVPLNLAVAHMGIVVFQNFTKINTFSWAKIRKISFKRKRFLIKLHPEGYGYYKDTVEFFFEGRNECKNFWKKCVENHGFFRCSVVKRVVRQKTRVLSRGSSFRYSGKTQKQIVEFVRDNYVKRQTFQRSNSFRQTSGGRALQGLEGGGYRGATPSSSLMGSSSISAHPLLPLGDPALETPALSLSCGSMTLDSPTTVTSVSMGGTIHRREDTATSFRTLTSIDVHSPATPSQVPVPRQMLAASQQRISSAGRISPSNSSPPEFPPPRPMPRHPWQRSASCRELYASSFEDSGKARSKDDKPSDDPILEPFRLPSQGELDNPVTRYDESNRSYSAASSKLPSLDHDSVPERVYSSSYPGTSSLSTESGHEESGPAGDLSHDDLSHDSYELLEREHEFEYPESYSSPRDDDDENEPMSDRSDEGIEHEMFQMDSETDSFVKHRSIKSTDRQQFKSVLADLKNARTKSIDRYSAVTAKSDSDYITVESRIQRSSTQIERKFETRHANSIEQQQQQQQSKHSLPHQDSGRKDPVVLQVQKQKMSVLNELKNLKPKYKITHVDSEILRDEGIMRPKSRIDDDLSPVDSTNRTIIDQRARTVRARSIASLEDHISRVYVETGSLGRGYKGAGAGSVSSGGGGGDSGGRDRKSNRESEAKLEKTLAKLQDKEKRSVDREDRKRVERDYFREYSSKKTERSELRERRSVERLDSRDRKSDMHGRRSVDRIDARELRRSIERLDVRERSYERLDSKEKSFRHGDPYALRGKSVERLDCQELRGSTEYLNRSPKEKTGHRYSESRERRERSVERLDSKEKRRSPGSRSNTVDYNQRHTLERFDSGNKSPLERLSAGREHRGKSVERLDSQEKPTFDFDPVTIERLKSLERCNNVSKDKGYDRKAERKSFEKLDSRERRHPDRLDSRGGRSFECIEQIYDWRRNSIERIEYKEPRKGKGRTERGKSEEKPRERDDWRSLEKARKDEEKRERERQARLSIESRTDTVIGVPMEMENFKSKTMFTEYEPKIVGGVVLGFDDTIPGHTPVERTKSDPNPARQRLGSNSKRHILMHQKSIDLTPADSGDEDPFSDSAAMQKANIEIPYMLHKRHVMNGTASDEKSESDSGKTISKKAGAVRDLPKLPLKMITDISCFDLSKLSSIDKPSSKLSPDKPKSASITPIRPKSILSSPSDKPKSILSPTSKLSPTDAKNVVCSFSPTNRSPSKAGSKAPSPDKQPFRSASFDKNRTEIVIEDRTGIKSSSLDKKTSKLSPIEPNVTILSSIEKRSPKMSPTDPNVTIVSVIQKRRTSPSESSKSFASAQRSLDSKVKPLNFADVVGMEMKMKLERKAKSEMEKDSLKTPDDSLEKQDSIEKIPLPEIPKPVATGIEDERFGSEKVEKVSPIDDSSLKTFDGEIVDVDGKQIKDEKHTEQLEPQSQEKKLEQVIDVQLEQKDKEKVKREEKESLPSATTVDVISEKPKVPEKPKTLEKPSIPEKTKRILEKIESKFSEARIAKPKIIDTGFDDFVEPVADLPLDEVPVKPALELDSLKVPEFVPFMSRPHGEPLRSKSLSLAEEKAPIDTLLSPEVENKHFVPDVSPKRAKRAKPEPKKDFKKQSKSLEGDKPPLKKATSKESRVTTPSSKIDKSKLKLGEMPQEIIIIDSTDVAPEVSIVQKGRSKSITRLPEKAYSASKEEKEESKGGTRAKSASVDDDLIKVTAASGVKSEKTRPKSLGISKSLSSSAERKDSAEKISPKRTIVERSKSGTRSETKSTELKSPTSMKEIVVSKLQQESRALRAKIDLKAETDIEEPRADTDFDARERETMDASRPVEDRAAEKKSSYPQDLTQSPVILRKLGQTPVLFARARLGLSEGSGIGALQRQGATQSPTSQRRAKSLDAPVIAVHKLPPATAFSSKDDTVDVSENPDEEKADEDVPTEAVVPYGSSAVFTTGPPMKPQSIQIEASPNHRSDSTDHTTIPEIFTDSLSVTETSAQYLESPLTESNEIIPSADLIPYERDVLRLDANGKDQKTMLESVKVDEKTKFIDQSSVESGTEQEVVAFDKAVRAEKIDLLSVSKTIEGSIPRPSDQIATEAVPLTKEKLYERSMVVDESTGKIAEAEISTTVSIETEDKERRQEIKLAKDSKKATERDDLPDVTVTTVTVTREDAGPTAFLRSTTTIDFDDGQDMVKSPIQISIEECSDDDIGVDAEEDDAEEDEEVIVHSEDEREAQEQEGDENRPLDSADTSEDTLDALDTQVHMRGIDSELSSPDYGVDKMDEKTLVEVELTPEYLEMRREDEDGELAEELPKDEESVEEMMKESPEDVPSANRLTIDKKLRLSSERSRSEETSTWTPDREDPESSSCSIARPLGIGQIQPIVDRREIIAMMKDTRGPGSLEEENSSGSQSGLRHDLNATWKSFPLESSGSSSNDEGWPGQDENNAVQSQSEDSNGQNEDSFQEDLVDLRGSFIYPIGPDILTSCGTFALTRTLSRISERSTTSEQDKSDLEDSFKPSSRSPSLDDESLISSDRQLSLSSDPPSGTPLPSISDDRRTSSELPDIPIDMVSEQEEEAKSPKSAGKPKLQEQSSEDWPSPPSSPVFDPPVVSHVETFYMEIKPEEAVKVTVTDSTETPGQVEHDSDSSDENRTLHDDLHSTFFEDGHSSTSATTVDGTVKIAVKPKSNSHVTGSSHSEDTSMGLSMSEWSSSNNTVRQFCQYSGTKSDDNSLAELGASISDWSGSTTVIPQQHYSSLTPVEKSQSDTTTSDKSVTSMRPNSKCRTADGPPLIGPSSPPLPPPPTTPPLTPPHSVSVSVSVSVSGNMDRRSPFDEHLAMGLPLDGERSSSIGRTIRNEQSNEGKRFIDDQFDEHRLLSRHCDDERQGSIRSTYISPPRITLQNEFDETIDDEFRLMSDDGDAPLPILEEEEELDDQEVASGRQQIGDDRLYDNVPAMKYSGGDQIRMEVGRGDNAEDMHEKYADLALGSRPADDDWSFEEEREETVIQKEKVRSRSTPKFERGFSEPMETGRYHETRSTERPVLVPIRAKSTPYYSTTSLSGESTTSSPPMQIRTQIRTKTMPYSSSKSPQSEGDTSSSMDSPVHTPVHGQIAVRRRRRENLKRRHRVVVDFEVKDGQIISSTDSSFDVATIPPPLLAERSRSDVDDDEDDDDDNDDDNDGDDDDEYSEAKEMQENRRQQR</sequence>
<dbReference type="InterPro" id="IPR041788">
    <property type="entry name" value="FARP1/FARP2/FRMD7_FERM_C"/>
</dbReference>
<feature type="compositionally biased region" description="Polar residues" evidence="7">
    <location>
        <begin position="2671"/>
        <end position="2689"/>
    </location>
</feature>
<dbReference type="PANTHER" id="PTHR45858">
    <property type="entry name" value="FERM DOMAIN CONTAINING PROTEIN"/>
    <property type="match status" value="1"/>
</dbReference>
<feature type="compositionally biased region" description="Basic and acidic residues" evidence="7">
    <location>
        <begin position="1622"/>
        <end position="1636"/>
    </location>
</feature>
<dbReference type="InterPro" id="IPR019749">
    <property type="entry name" value="Band_41_domain"/>
</dbReference>
<dbReference type="InterPro" id="IPR014847">
    <property type="entry name" value="FA"/>
</dbReference>
<dbReference type="SMART" id="SM00295">
    <property type="entry name" value="B41"/>
    <property type="match status" value="1"/>
</dbReference>
<dbReference type="RefSeq" id="XP_020721278.2">
    <property type="nucleotide sequence ID" value="XM_020865619.2"/>
</dbReference>
<dbReference type="InterPro" id="IPR035963">
    <property type="entry name" value="FERM_2"/>
</dbReference>
<feature type="region of interest" description="Disordered" evidence="7">
    <location>
        <begin position="731"/>
        <end position="772"/>
    </location>
</feature>
<evidence type="ECO:0000256" key="4">
    <source>
        <dbReference type="ARBA" id="ARBA00022737"/>
    </source>
</evidence>
<dbReference type="Pfam" id="PF00373">
    <property type="entry name" value="FERM_M"/>
    <property type="match status" value="1"/>
</dbReference>
<dbReference type="InterPro" id="IPR011993">
    <property type="entry name" value="PH-like_dom_sf"/>
</dbReference>
<dbReference type="Pfam" id="PF08736">
    <property type="entry name" value="FA"/>
    <property type="match status" value="1"/>
</dbReference>
<feature type="compositionally biased region" description="Basic and acidic residues" evidence="7">
    <location>
        <begin position="1925"/>
        <end position="1934"/>
    </location>
</feature>
<feature type="compositionally biased region" description="Low complexity" evidence="7">
    <location>
        <begin position="3038"/>
        <end position="3051"/>
    </location>
</feature>
<feature type="compositionally biased region" description="Pro residues" evidence="7">
    <location>
        <begin position="3018"/>
        <end position="3037"/>
    </location>
</feature>
<feature type="compositionally biased region" description="Basic and acidic residues" evidence="7">
    <location>
        <begin position="1089"/>
        <end position="1161"/>
    </location>
</feature>
<dbReference type="GeneID" id="100648719"/>
<feature type="compositionally biased region" description="Acidic residues" evidence="7">
    <location>
        <begin position="2153"/>
        <end position="2169"/>
    </location>
</feature>
<dbReference type="FunFam" id="1.20.80.10:FF:000005">
    <property type="entry name" value="FERM, RhoGEF and pleckstrin domain-containing protein 1"/>
    <property type="match status" value="1"/>
</dbReference>
<feature type="region of interest" description="Disordered" evidence="7">
    <location>
        <begin position="1902"/>
        <end position="2016"/>
    </location>
</feature>
<feature type="compositionally biased region" description="Acidic residues" evidence="7">
    <location>
        <begin position="2432"/>
        <end position="2452"/>
    </location>
</feature>
<dbReference type="SMART" id="SM01196">
    <property type="entry name" value="FERM_C"/>
    <property type="match status" value="1"/>
</dbReference>
<feature type="compositionally biased region" description="Basic and acidic residues" evidence="7">
    <location>
        <begin position="739"/>
        <end position="749"/>
    </location>
</feature>
<dbReference type="PANTHER" id="PTHR45858:SF5">
    <property type="entry name" value="MOESIN_EZRIN_RADIXIN HOMOLOG 1"/>
    <property type="match status" value="1"/>
</dbReference>